<dbReference type="Pfam" id="PF16561">
    <property type="entry name" value="AMPK1_CBM"/>
    <property type="match status" value="1"/>
</dbReference>
<dbReference type="AlphaFoldDB" id="A0AAJ8M796"/>
<feature type="compositionally biased region" description="Low complexity" evidence="1">
    <location>
        <begin position="155"/>
        <end position="166"/>
    </location>
</feature>
<dbReference type="EMBL" id="CP144541">
    <property type="protein sequence ID" value="WVW80385.1"/>
    <property type="molecule type" value="Genomic_DNA"/>
</dbReference>
<evidence type="ECO:0000256" key="1">
    <source>
        <dbReference type="SAM" id="MobiDB-lite"/>
    </source>
</evidence>
<feature type="region of interest" description="Disordered" evidence="1">
    <location>
        <begin position="87"/>
        <end position="166"/>
    </location>
</feature>
<dbReference type="GeneID" id="30205456"/>
<dbReference type="InterPro" id="IPR014756">
    <property type="entry name" value="Ig_E-set"/>
</dbReference>
<dbReference type="GO" id="GO:0031588">
    <property type="term" value="C:nucleotide-activated protein kinase complex"/>
    <property type="evidence" value="ECO:0007669"/>
    <property type="project" value="TreeGrafter"/>
</dbReference>
<dbReference type="GO" id="GO:0005634">
    <property type="term" value="C:nucleus"/>
    <property type="evidence" value="ECO:0007669"/>
    <property type="project" value="TreeGrafter"/>
</dbReference>
<organism evidence="3 4">
    <name type="scientific">Kwoniella bestiolae CBS 10118</name>
    <dbReference type="NCBI Taxonomy" id="1296100"/>
    <lineage>
        <taxon>Eukaryota</taxon>
        <taxon>Fungi</taxon>
        <taxon>Dikarya</taxon>
        <taxon>Basidiomycota</taxon>
        <taxon>Agaricomycotina</taxon>
        <taxon>Tremellomycetes</taxon>
        <taxon>Tremellales</taxon>
        <taxon>Cryptococcaceae</taxon>
        <taxon>Kwoniella</taxon>
    </lineage>
</organism>
<dbReference type="RefSeq" id="XP_019050619.2">
    <property type="nucleotide sequence ID" value="XM_019187741.2"/>
</dbReference>
<dbReference type="InterPro" id="IPR013783">
    <property type="entry name" value="Ig-like_fold"/>
</dbReference>
<dbReference type="InterPro" id="IPR050827">
    <property type="entry name" value="CRP1_MDG1_kinase"/>
</dbReference>
<dbReference type="GO" id="GO:0007165">
    <property type="term" value="P:signal transduction"/>
    <property type="evidence" value="ECO:0007669"/>
    <property type="project" value="TreeGrafter"/>
</dbReference>
<dbReference type="GO" id="GO:0019901">
    <property type="term" value="F:protein kinase binding"/>
    <property type="evidence" value="ECO:0007669"/>
    <property type="project" value="TreeGrafter"/>
</dbReference>
<proteinExistence type="predicted"/>
<feature type="compositionally biased region" description="Low complexity" evidence="1">
    <location>
        <begin position="98"/>
        <end position="109"/>
    </location>
</feature>
<evidence type="ECO:0000313" key="3">
    <source>
        <dbReference type="EMBL" id="WVW80385.1"/>
    </source>
</evidence>
<dbReference type="PANTHER" id="PTHR10343">
    <property type="entry name" value="5'-AMP-ACTIVATED PROTEIN KINASE , BETA SUBUNIT"/>
    <property type="match status" value="1"/>
</dbReference>
<evidence type="ECO:0000313" key="4">
    <source>
        <dbReference type="Proteomes" id="UP000092730"/>
    </source>
</evidence>
<accession>A0AAJ8M796</accession>
<dbReference type="PANTHER" id="PTHR10343:SF94">
    <property type="entry name" value="MDG1P"/>
    <property type="match status" value="1"/>
</dbReference>
<dbReference type="SUPFAM" id="SSF81296">
    <property type="entry name" value="E set domains"/>
    <property type="match status" value="1"/>
</dbReference>
<gene>
    <name evidence="3" type="ORF">I302_102366</name>
</gene>
<dbReference type="CDD" id="cd02859">
    <property type="entry name" value="E_set_AMPKbeta_like_N"/>
    <property type="match status" value="1"/>
</dbReference>
<feature type="domain" description="AMP-activated protein kinase glycogen-binding" evidence="2">
    <location>
        <begin position="9"/>
        <end position="87"/>
    </location>
</feature>
<protein>
    <recommendedName>
        <fullName evidence="2">AMP-activated protein kinase glycogen-binding domain-containing protein</fullName>
    </recommendedName>
</protein>
<evidence type="ECO:0000259" key="2">
    <source>
        <dbReference type="Pfam" id="PF16561"/>
    </source>
</evidence>
<dbReference type="GO" id="GO:0005737">
    <property type="term" value="C:cytoplasm"/>
    <property type="evidence" value="ECO:0007669"/>
    <property type="project" value="TreeGrafter"/>
</dbReference>
<dbReference type="Proteomes" id="UP000092730">
    <property type="component" value="Chromosome 1"/>
</dbReference>
<dbReference type="Gene3D" id="2.60.40.10">
    <property type="entry name" value="Immunoglobulins"/>
    <property type="match status" value="1"/>
</dbReference>
<keyword evidence="4" id="KW-1185">Reference proteome</keyword>
<name>A0AAJ8M796_9TREE</name>
<dbReference type="InterPro" id="IPR032640">
    <property type="entry name" value="AMPK1_CBM"/>
</dbReference>
<sequence length="166" mass="18256">MSSTDKHQATFSWGAGAQSVNIAGNFNNWSADATPLQKQADGSFTAQVPLPWGEKQAFKYVVDGEWKVREDEAKEWDAAGNMNNVYTAPPAPIPTSSLPNLPQPWLLLPLPQPPPQPKRPPNPPNMTNHLRRPPLAPKNSAPVQSQLLYLRPRRTSTITIKATSTT</sequence>
<dbReference type="KEGG" id="kbi:30205456"/>
<feature type="compositionally biased region" description="Pro residues" evidence="1">
    <location>
        <begin position="110"/>
        <end position="124"/>
    </location>
</feature>
<reference evidence="3" key="2">
    <citation type="submission" date="2024-02" db="EMBL/GenBank/DDBJ databases">
        <title>Comparative genomics of Cryptococcus and Kwoniella reveals pathogenesis evolution and contrasting modes of karyotype evolution via chromosome fusion or intercentromeric recombination.</title>
        <authorList>
            <person name="Coelho M.A."/>
            <person name="David-Palma M."/>
            <person name="Shea T."/>
            <person name="Bowers K."/>
            <person name="McGinley-Smith S."/>
            <person name="Mohammad A.W."/>
            <person name="Gnirke A."/>
            <person name="Yurkov A.M."/>
            <person name="Nowrousian M."/>
            <person name="Sun S."/>
            <person name="Cuomo C.A."/>
            <person name="Heitman J."/>
        </authorList>
    </citation>
    <scope>NUCLEOTIDE SEQUENCE</scope>
    <source>
        <strain evidence="3">CBS 10118</strain>
    </source>
</reference>
<reference evidence="3" key="1">
    <citation type="submission" date="2013-07" db="EMBL/GenBank/DDBJ databases">
        <authorList>
            <consortium name="The Broad Institute Genome Sequencing Platform"/>
            <person name="Cuomo C."/>
            <person name="Litvintseva A."/>
            <person name="Chen Y."/>
            <person name="Heitman J."/>
            <person name="Sun S."/>
            <person name="Springer D."/>
            <person name="Dromer F."/>
            <person name="Young S.K."/>
            <person name="Zeng Q."/>
            <person name="Gargeya S."/>
            <person name="Fitzgerald M."/>
            <person name="Abouelleil A."/>
            <person name="Alvarado L."/>
            <person name="Berlin A.M."/>
            <person name="Chapman S.B."/>
            <person name="Dewar J."/>
            <person name="Goldberg J."/>
            <person name="Griggs A."/>
            <person name="Gujja S."/>
            <person name="Hansen M."/>
            <person name="Howarth C."/>
            <person name="Imamovic A."/>
            <person name="Larimer J."/>
            <person name="McCowan C."/>
            <person name="Murphy C."/>
            <person name="Pearson M."/>
            <person name="Priest M."/>
            <person name="Roberts A."/>
            <person name="Saif S."/>
            <person name="Shea T."/>
            <person name="Sykes S."/>
            <person name="Wortman J."/>
            <person name="Nusbaum C."/>
            <person name="Birren B."/>
        </authorList>
    </citation>
    <scope>NUCLEOTIDE SEQUENCE</scope>
    <source>
        <strain evidence="3">CBS 10118</strain>
    </source>
</reference>